<accession>A0A6J5T1B0</accession>
<gene>
    <name evidence="1" type="ORF">UFOVP1636_231</name>
</gene>
<name>A0A6J5T1B0_9CAUD</name>
<protein>
    <recommendedName>
        <fullName evidence="2">Neck protein</fullName>
    </recommendedName>
</protein>
<reference evidence="1" key="1">
    <citation type="submission" date="2020-05" db="EMBL/GenBank/DDBJ databases">
        <authorList>
            <person name="Chiriac C."/>
            <person name="Salcher M."/>
            <person name="Ghai R."/>
            <person name="Kavagutti S V."/>
        </authorList>
    </citation>
    <scope>NUCLEOTIDE SEQUENCE</scope>
</reference>
<evidence type="ECO:0000313" key="1">
    <source>
        <dbReference type="EMBL" id="CAB4221289.1"/>
    </source>
</evidence>
<evidence type="ECO:0008006" key="2">
    <source>
        <dbReference type="Google" id="ProtNLM"/>
    </source>
</evidence>
<proteinExistence type="predicted"/>
<sequence>MATLKPGLDPITQSISADSLGGPGPIAFDESLLTALDVKRNEVIDYIRLRLADGIVDVELDQEHYFLAIKQALIKYRQRSQNAVEESYAFLNLLPETQEYILPSEIITVKQVFRRGIGSVTGTTASQFEPFASGYLNTYMLQAGRIGGLANYELFAQYQEQSMKMFGGYMNFTWNPTTKKITLIRKMPSTGHSYIRLTSMTANAQTVGSTISIVTEDAWDVQVGSSLAISNCKVAGYNGYYQIRTVDGLSKTVTITAVNQLQDTTVTTFNLRSTQVWSPSTDVPSESVLLHTYNYKPDAMLLNDHMAYPWLQDYAYSFAKRILGEARSKFAQIAGPQGGTTLNGDALKSEALAEMEQLENDLKNYVDGGQPLTWIIG</sequence>
<dbReference type="EMBL" id="LR797503">
    <property type="protein sequence ID" value="CAB4221289.1"/>
    <property type="molecule type" value="Genomic_DNA"/>
</dbReference>
<organism evidence="1">
    <name type="scientific">uncultured Caudovirales phage</name>
    <dbReference type="NCBI Taxonomy" id="2100421"/>
    <lineage>
        <taxon>Viruses</taxon>
        <taxon>Duplodnaviria</taxon>
        <taxon>Heunggongvirae</taxon>
        <taxon>Uroviricota</taxon>
        <taxon>Caudoviricetes</taxon>
        <taxon>Peduoviridae</taxon>
        <taxon>Maltschvirus</taxon>
        <taxon>Maltschvirus maltsch</taxon>
    </lineage>
</organism>